<feature type="non-terminal residue" evidence="2">
    <location>
        <position position="1"/>
    </location>
</feature>
<dbReference type="EMBL" id="KI517683">
    <property type="protein sequence ID" value="ESQ34033.1"/>
    <property type="molecule type" value="Genomic_DNA"/>
</dbReference>
<evidence type="ECO:0000313" key="3">
    <source>
        <dbReference type="Proteomes" id="UP000030689"/>
    </source>
</evidence>
<name>V4L2S7_EUTSA</name>
<proteinExistence type="predicted"/>
<keyword evidence="1" id="KW-1133">Transmembrane helix</keyword>
<sequence length="279" mass="31337">IFRLDFSNLHRIMECFPNLETQNNSYEALLGMVYPVLSGTTAGLVANHLSISLVSRDRDLWRFLLRARCPMHVSTTFGKLQSLEHDSLFSEKCVYCYCQRLFRIDQREQIFTIGNAAMQMEDPSLPLPLGLQLGLMCLFEETRDHLLSAAYLNRTAWASIIPRGLRTMEKKKSEVSSTEAVLLGALAPGVNVLGSEFSLQAPTWNTLKFAFLLLGLCLTFMLSIAFTSGQSMLLVHVGFLIIIASTLFFLLNWFLAQTGLVPVETQMQDLNLSPTDKSK</sequence>
<accession>V4L2S7</accession>
<dbReference type="eggNOG" id="ENOG502S4CH">
    <property type="taxonomic scope" value="Eukaryota"/>
</dbReference>
<evidence type="ECO:0000256" key="1">
    <source>
        <dbReference type="SAM" id="Phobius"/>
    </source>
</evidence>
<dbReference type="Proteomes" id="UP000030689">
    <property type="component" value="Unassembled WGS sequence"/>
</dbReference>
<keyword evidence="1" id="KW-0472">Membrane</keyword>
<feature type="transmembrane region" description="Helical" evidence="1">
    <location>
        <begin position="206"/>
        <end position="226"/>
    </location>
</feature>
<evidence type="ECO:0000313" key="2">
    <source>
        <dbReference type="EMBL" id="ESQ34033.1"/>
    </source>
</evidence>
<keyword evidence="3" id="KW-1185">Reference proteome</keyword>
<reference evidence="2 3" key="1">
    <citation type="journal article" date="2013" name="Front. Plant Sci.">
        <title>The Reference Genome of the Halophytic Plant Eutrema salsugineum.</title>
        <authorList>
            <person name="Yang R."/>
            <person name="Jarvis D.E."/>
            <person name="Chen H."/>
            <person name="Beilstein M.A."/>
            <person name="Grimwood J."/>
            <person name="Jenkins J."/>
            <person name="Shu S."/>
            <person name="Prochnik S."/>
            <person name="Xin M."/>
            <person name="Ma C."/>
            <person name="Schmutz J."/>
            <person name="Wing R.A."/>
            <person name="Mitchell-Olds T."/>
            <person name="Schumaker K.S."/>
            <person name="Wang X."/>
        </authorList>
    </citation>
    <scope>NUCLEOTIDE SEQUENCE [LARGE SCALE GENOMIC DNA]</scope>
</reference>
<dbReference type="STRING" id="72664.V4L2S7"/>
<dbReference type="KEGG" id="eus:EUTSA_v10009792mg"/>
<protein>
    <submittedName>
        <fullName evidence="2">Uncharacterized protein</fullName>
    </submittedName>
</protein>
<dbReference type="Gramene" id="ESQ34033">
    <property type="protein sequence ID" value="ESQ34033"/>
    <property type="gene ID" value="EUTSA_v10009792mg"/>
</dbReference>
<feature type="transmembrane region" description="Helical" evidence="1">
    <location>
        <begin position="233"/>
        <end position="255"/>
    </location>
</feature>
<keyword evidence="1" id="KW-0812">Transmembrane</keyword>
<gene>
    <name evidence="2" type="ORF">EUTSA_v10009792mg</name>
</gene>
<organism evidence="2 3">
    <name type="scientific">Eutrema salsugineum</name>
    <name type="common">Saltwater cress</name>
    <name type="synonym">Sisymbrium salsugineum</name>
    <dbReference type="NCBI Taxonomy" id="72664"/>
    <lineage>
        <taxon>Eukaryota</taxon>
        <taxon>Viridiplantae</taxon>
        <taxon>Streptophyta</taxon>
        <taxon>Embryophyta</taxon>
        <taxon>Tracheophyta</taxon>
        <taxon>Spermatophyta</taxon>
        <taxon>Magnoliopsida</taxon>
        <taxon>eudicotyledons</taxon>
        <taxon>Gunneridae</taxon>
        <taxon>Pentapetalae</taxon>
        <taxon>rosids</taxon>
        <taxon>malvids</taxon>
        <taxon>Brassicales</taxon>
        <taxon>Brassicaceae</taxon>
        <taxon>Eutremeae</taxon>
        <taxon>Eutrema</taxon>
    </lineage>
</organism>
<dbReference type="AlphaFoldDB" id="V4L2S7"/>